<dbReference type="InterPro" id="IPR039538">
    <property type="entry name" value="BetI_C"/>
</dbReference>
<evidence type="ECO:0000256" key="2">
    <source>
        <dbReference type="ARBA" id="ARBA00023015"/>
    </source>
</evidence>
<dbReference type="Proteomes" id="UP000065151">
    <property type="component" value="Chromosome"/>
</dbReference>
<keyword evidence="2" id="KW-0805">Transcription regulation</keyword>
<dbReference type="STRING" id="121292.AU252_13105"/>
<sequence length="203" mass="21965">MTDKLAKILTAATTCIARNGVRGMRVNDVAAEAGVSPGLLYYHFTDRAGLLAATLEHINKQVSKDDAAPSSPDAEDRARHFRHLLLDEIKDDADVRRNSVAWNELRACSIFEQELAEPLSRTTAEWNREIAQAIVAASEGTSEDEAAVTAEILTSLVEGISGRWLNGFITTDHARSLLTTAIDSLTTARPTTLHEPSGQGLGK</sequence>
<dbReference type="InterPro" id="IPR050109">
    <property type="entry name" value="HTH-type_TetR-like_transc_reg"/>
</dbReference>
<dbReference type="InterPro" id="IPR001647">
    <property type="entry name" value="HTH_TetR"/>
</dbReference>
<dbReference type="PANTHER" id="PTHR30055">
    <property type="entry name" value="HTH-TYPE TRANSCRIPTIONAL REGULATOR RUTR"/>
    <property type="match status" value="1"/>
</dbReference>
<dbReference type="PRINTS" id="PR00455">
    <property type="entry name" value="HTHTETR"/>
</dbReference>
<proteinExistence type="predicted"/>
<protein>
    <recommendedName>
        <fullName evidence="6">HTH tetR-type domain-containing protein</fullName>
    </recommendedName>
</protein>
<name>A0A0U3Q5S3_9MICC</name>
<dbReference type="Pfam" id="PF13977">
    <property type="entry name" value="TetR_C_6"/>
    <property type="match status" value="1"/>
</dbReference>
<dbReference type="InterPro" id="IPR009057">
    <property type="entry name" value="Homeodomain-like_sf"/>
</dbReference>
<feature type="domain" description="HTH tetR-type" evidence="6">
    <location>
        <begin position="2"/>
        <end position="62"/>
    </location>
</feature>
<evidence type="ECO:0000313" key="8">
    <source>
        <dbReference type="Proteomes" id="UP000065151"/>
    </source>
</evidence>
<dbReference type="RefSeq" id="WP_058931106.1">
    <property type="nucleotide sequence ID" value="NZ_CP013747.1"/>
</dbReference>
<organism evidence="7">
    <name type="scientific">Pseudarthrobacter sulfonivorans</name>
    <dbReference type="NCBI Taxonomy" id="121292"/>
    <lineage>
        <taxon>Bacteria</taxon>
        <taxon>Bacillati</taxon>
        <taxon>Actinomycetota</taxon>
        <taxon>Actinomycetes</taxon>
        <taxon>Micrococcales</taxon>
        <taxon>Micrococcaceae</taxon>
        <taxon>Pseudarthrobacter</taxon>
    </lineage>
</organism>
<evidence type="ECO:0000256" key="4">
    <source>
        <dbReference type="ARBA" id="ARBA00023163"/>
    </source>
</evidence>
<feature type="DNA-binding region" description="H-T-H motif" evidence="5">
    <location>
        <begin position="25"/>
        <end position="44"/>
    </location>
</feature>
<evidence type="ECO:0000256" key="3">
    <source>
        <dbReference type="ARBA" id="ARBA00023125"/>
    </source>
</evidence>
<keyword evidence="3 5" id="KW-0238">DNA-binding</keyword>
<reference evidence="7 8" key="1">
    <citation type="submission" date="2015-12" db="EMBL/GenBank/DDBJ databases">
        <authorList>
            <person name="Shamseldin A."/>
            <person name="Moawad H."/>
            <person name="Abd El-Rahim W.M."/>
            <person name="Sadowsky M.J."/>
        </authorList>
    </citation>
    <scope>NUCLEOTIDE SEQUENCE [LARGE SCALE GENOMIC DNA]</scope>
    <source>
        <strain evidence="7 8">Ar51</strain>
    </source>
</reference>
<dbReference type="PANTHER" id="PTHR30055:SF234">
    <property type="entry name" value="HTH-TYPE TRANSCRIPTIONAL REGULATOR BETI"/>
    <property type="match status" value="1"/>
</dbReference>
<keyword evidence="1" id="KW-0678">Repressor</keyword>
<accession>A0A0U3Q5S3</accession>
<dbReference type="PROSITE" id="PS50977">
    <property type="entry name" value="HTH_TETR_2"/>
    <property type="match status" value="1"/>
</dbReference>
<gene>
    <name evidence="7" type="ORF">AU252_13105</name>
</gene>
<evidence type="ECO:0000313" key="7">
    <source>
        <dbReference type="EMBL" id="ALV41982.1"/>
    </source>
</evidence>
<dbReference type="EMBL" id="CP013747">
    <property type="protein sequence ID" value="ALV41982.1"/>
    <property type="molecule type" value="Genomic_DNA"/>
</dbReference>
<dbReference type="InterPro" id="IPR036271">
    <property type="entry name" value="Tet_transcr_reg_TetR-rel_C_sf"/>
</dbReference>
<dbReference type="GO" id="GO:0000976">
    <property type="term" value="F:transcription cis-regulatory region binding"/>
    <property type="evidence" value="ECO:0007669"/>
    <property type="project" value="TreeGrafter"/>
</dbReference>
<dbReference type="SUPFAM" id="SSF46689">
    <property type="entry name" value="Homeodomain-like"/>
    <property type="match status" value="1"/>
</dbReference>
<dbReference type="AlphaFoldDB" id="A0A0U3Q5S3"/>
<evidence type="ECO:0000256" key="5">
    <source>
        <dbReference type="PROSITE-ProRule" id="PRU00335"/>
    </source>
</evidence>
<dbReference type="GO" id="GO:0003700">
    <property type="term" value="F:DNA-binding transcription factor activity"/>
    <property type="evidence" value="ECO:0007669"/>
    <property type="project" value="TreeGrafter"/>
</dbReference>
<evidence type="ECO:0000259" key="6">
    <source>
        <dbReference type="PROSITE" id="PS50977"/>
    </source>
</evidence>
<dbReference type="SUPFAM" id="SSF48498">
    <property type="entry name" value="Tetracyclin repressor-like, C-terminal domain"/>
    <property type="match status" value="1"/>
</dbReference>
<dbReference type="KEGG" id="psul:AU252_13105"/>
<dbReference type="Gene3D" id="1.10.357.10">
    <property type="entry name" value="Tetracycline Repressor, domain 2"/>
    <property type="match status" value="1"/>
</dbReference>
<evidence type="ECO:0000256" key="1">
    <source>
        <dbReference type="ARBA" id="ARBA00022491"/>
    </source>
</evidence>
<dbReference type="Pfam" id="PF00440">
    <property type="entry name" value="TetR_N"/>
    <property type="match status" value="1"/>
</dbReference>
<keyword evidence="4" id="KW-0804">Transcription</keyword>